<evidence type="ECO:0000313" key="10">
    <source>
        <dbReference type="Proteomes" id="UP000807342"/>
    </source>
</evidence>
<dbReference type="PRINTS" id="PR00160">
    <property type="entry name" value="GLUTAREDOXIN"/>
</dbReference>
<dbReference type="GO" id="GO:0004602">
    <property type="term" value="F:glutathione peroxidase activity"/>
    <property type="evidence" value="ECO:0007669"/>
    <property type="project" value="UniProtKB-EC"/>
</dbReference>
<dbReference type="PROSITE" id="PS51354">
    <property type="entry name" value="GLUTAREDOXIN_2"/>
    <property type="match status" value="1"/>
</dbReference>
<dbReference type="GO" id="GO:0004364">
    <property type="term" value="F:glutathione transferase activity"/>
    <property type="evidence" value="ECO:0007669"/>
    <property type="project" value="UniProtKB-EC"/>
</dbReference>
<dbReference type="InterPro" id="IPR014025">
    <property type="entry name" value="Glutaredoxin_subgr"/>
</dbReference>
<protein>
    <recommendedName>
        <fullName evidence="2">glutathione peroxidase</fullName>
        <ecNumber evidence="2">1.11.1.9</ecNumber>
    </recommendedName>
</protein>
<sequence length="100" mass="10973">MSAKDLVEKAIGGHQIAIFSKSYCPYCKRAKQLLKDNYPDATSVIYELDEMGEGSDIQAYLLQKTGQRTVPNVFIGQEHIGGCDDTVKAHSTKAIAPLLK</sequence>
<dbReference type="EC" id="1.11.1.9" evidence="2"/>
<evidence type="ECO:0000256" key="4">
    <source>
        <dbReference type="ARBA" id="ARBA00022982"/>
    </source>
</evidence>
<comment type="catalytic activity">
    <reaction evidence="7">
        <text>1-chloro-2,4-dinitrobenzene + glutathione = 2,4-dinitrophenyl-S-glutathione + chloride + H(+)</text>
        <dbReference type="Rhea" id="RHEA:51220"/>
        <dbReference type="ChEBI" id="CHEBI:15378"/>
        <dbReference type="ChEBI" id="CHEBI:17996"/>
        <dbReference type="ChEBI" id="CHEBI:34718"/>
        <dbReference type="ChEBI" id="CHEBI:57925"/>
        <dbReference type="ChEBI" id="CHEBI:133977"/>
        <dbReference type="EC" id="2.5.1.18"/>
    </reaction>
</comment>
<organism evidence="9 10">
    <name type="scientific">Macrolepiota fuliginosa MF-IS2</name>
    <dbReference type="NCBI Taxonomy" id="1400762"/>
    <lineage>
        <taxon>Eukaryota</taxon>
        <taxon>Fungi</taxon>
        <taxon>Dikarya</taxon>
        <taxon>Basidiomycota</taxon>
        <taxon>Agaricomycotina</taxon>
        <taxon>Agaricomycetes</taxon>
        <taxon>Agaricomycetidae</taxon>
        <taxon>Agaricales</taxon>
        <taxon>Agaricineae</taxon>
        <taxon>Agaricaceae</taxon>
        <taxon>Macrolepiota</taxon>
    </lineage>
</organism>
<dbReference type="NCBIfam" id="TIGR02180">
    <property type="entry name" value="GRX_euk"/>
    <property type="match status" value="1"/>
</dbReference>
<keyword evidence="10" id="KW-1185">Reference proteome</keyword>
<evidence type="ECO:0000256" key="6">
    <source>
        <dbReference type="ARBA" id="ARBA00023284"/>
    </source>
</evidence>
<dbReference type="Proteomes" id="UP000807342">
    <property type="component" value="Unassembled WGS sequence"/>
</dbReference>
<name>A0A9P5X8M6_9AGAR</name>
<keyword evidence="4" id="KW-0249">Electron transport</keyword>
<evidence type="ECO:0000256" key="2">
    <source>
        <dbReference type="ARBA" id="ARBA00012310"/>
    </source>
</evidence>
<dbReference type="AlphaFoldDB" id="A0A9P5X8M6"/>
<evidence type="ECO:0000256" key="5">
    <source>
        <dbReference type="ARBA" id="ARBA00023157"/>
    </source>
</evidence>
<dbReference type="InterPro" id="IPR011899">
    <property type="entry name" value="Glutaredoxin_euk/vir"/>
</dbReference>
<dbReference type="InterPro" id="IPR036249">
    <property type="entry name" value="Thioredoxin-like_sf"/>
</dbReference>
<dbReference type="PROSITE" id="PS00195">
    <property type="entry name" value="GLUTAREDOXIN_1"/>
    <property type="match status" value="1"/>
</dbReference>
<dbReference type="Pfam" id="PF00462">
    <property type="entry name" value="Glutaredoxin"/>
    <property type="match status" value="1"/>
</dbReference>
<dbReference type="GO" id="GO:0034599">
    <property type="term" value="P:cellular response to oxidative stress"/>
    <property type="evidence" value="ECO:0007669"/>
    <property type="project" value="TreeGrafter"/>
</dbReference>
<dbReference type="GO" id="GO:0005737">
    <property type="term" value="C:cytoplasm"/>
    <property type="evidence" value="ECO:0007669"/>
    <property type="project" value="TreeGrafter"/>
</dbReference>
<evidence type="ECO:0000256" key="7">
    <source>
        <dbReference type="ARBA" id="ARBA00035808"/>
    </source>
</evidence>
<dbReference type="GO" id="GO:0015038">
    <property type="term" value="F:glutathione disulfide oxidoreductase activity"/>
    <property type="evidence" value="ECO:0007669"/>
    <property type="project" value="TreeGrafter"/>
</dbReference>
<reference evidence="9" key="1">
    <citation type="submission" date="2020-11" db="EMBL/GenBank/DDBJ databases">
        <authorList>
            <consortium name="DOE Joint Genome Institute"/>
            <person name="Ahrendt S."/>
            <person name="Riley R."/>
            <person name="Andreopoulos W."/>
            <person name="Labutti K."/>
            <person name="Pangilinan J."/>
            <person name="Ruiz-Duenas F.J."/>
            <person name="Barrasa J.M."/>
            <person name="Sanchez-Garcia M."/>
            <person name="Camarero S."/>
            <person name="Miyauchi S."/>
            <person name="Serrano A."/>
            <person name="Linde D."/>
            <person name="Babiker R."/>
            <person name="Drula E."/>
            <person name="Ayuso-Fernandez I."/>
            <person name="Pacheco R."/>
            <person name="Padilla G."/>
            <person name="Ferreira P."/>
            <person name="Barriuso J."/>
            <person name="Kellner H."/>
            <person name="Castanera R."/>
            <person name="Alfaro M."/>
            <person name="Ramirez L."/>
            <person name="Pisabarro A.G."/>
            <person name="Kuo A."/>
            <person name="Tritt A."/>
            <person name="Lipzen A."/>
            <person name="He G."/>
            <person name="Yan M."/>
            <person name="Ng V."/>
            <person name="Cullen D."/>
            <person name="Martin F."/>
            <person name="Rosso M.-N."/>
            <person name="Henrissat B."/>
            <person name="Hibbett D."/>
            <person name="Martinez A.T."/>
            <person name="Grigoriev I.V."/>
        </authorList>
    </citation>
    <scope>NUCLEOTIDE SEQUENCE</scope>
    <source>
        <strain evidence="9">MF-IS2</strain>
    </source>
</reference>
<dbReference type="GO" id="GO:0005634">
    <property type="term" value="C:nucleus"/>
    <property type="evidence" value="ECO:0007669"/>
    <property type="project" value="TreeGrafter"/>
</dbReference>
<evidence type="ECO:0000256" key="3">
    <source>
        <dbReference type="ARBA" id="ARBA00022448"/>
    </source>
</evidence>
<accession>A0A9P5X8M6</accession>
<keyword evidence="5" id="KW-1015">Disulfide bond</keyword>
<dbReference type="PANTHER" id="PTHR45694:SF18">
    <property type="entry name" value="GLUTAREDOXIN-1-RELATED"/>
    <property type="match status" value="1"/>
</dbReference>
<keyword evidence="6" id="KW-0676">Redox-active center</keyword>
<dbReference type="EMBL" id="MU151242">
    <property type="protein sequence ID" value="KAF9446503.1"/>
    <property type="molecule type" value="Genomic_DNA"/>
</dbReference>
<dbReference type="FunFam" id="3.40.30.10:FF:000026">
    <property type="entry name" value="Glutaredoxin 2"/>
    <property type="match status" value="1"/>
</dbReference>
<dbReference type="CDD" id="cd03419">
    <property type="entry name" value="GRX_GRXh_1_2_like"/>
    <property type="match status" value="1"/>
</dbReference>
<proteinExistence type="predicted"/>
<gene>
    <name evidence="9" type="ORF">P691DRAFT_761587</name>
</gene>
<dbReference type="PANTHER" id="PTHR45694">
    <property type="entry name" value="GLUTAREDOXIN 2"/>
    <property type="match status" value="1"/>
</dbReference>
<feature type="domain" description="Glutaredoxin" evidence="8">
    <location>
        <begin position="16"/>
        <end position="80"/>
    </location>
</feature>
<comment type="caution">
    <text evidence="9">The sequence shown here is derived from an EMBL/GenBank/DDBJ whole genome shotgun (WGS) entry which is preliminary data.</text>
</comment>
<keyword evidence="3" id="KW-0813">Transport</keyword>
<dbReference type="Gene3D" id="3.40.30.10">
    <property type="entry name" value="Glutaredoxin"/>
    <property type="match status" value="1"/>
</dbReference>
<evidence type="ECO:0000256" key="1">
    <source>
        <dbReference type="ARBA" id="ARBA00000217"/>
    </source>
</evidence>
<evidence type="ECO:0000259" key="8">
    <source>
        <dbReference type="Pfam" id="PF00462"/>
    </source>
</evidence>
<dbReference type="InterPro" id="IPR002109">
    <property type="entry name" value="Glutaredoxin"/>
</dbReference>
<evidence type="ECO:0000313" key="9">
    <source>
        <dbReference type="EMBL" id="KAF9446503.1"/>
    </source>
</evidence>
<dbReference type="OrthoDB" id="418495at2759"/>
<dbReference type="SUPFAM" id="SSF52833">
    <property type="entry name" value="Thioredoxin-like"/>
    <property type="match status" value="1"/>
</dbReference>
<comment type="catalytic activity">
    <reaction evidence="1">
        <text>2 glutathione + H2O2 = glutathione disulfide + 2 H2O</text>
        <dbReference type="Rhea" id="RHEA:16833"/>
        <dbReference type="ChEBI" id="CHEBI:15377"/>
        <dbReference type="ChEBI" id="CHEBI:16240"/>
        <dbReference type="ChEBI" id="CHEBI:57925"/>
        <dbReference type="ChEBI" id="CHEBI:58297"/>
        <dbReference type="EC" id="1.11.1.9"/>
    </reaction>
</comment>
<dbReference type="InterPro" id="IPR011767">
    <property type="entry name" value="GLR_AS"/>
</dbReference>